<accession>A0A9W4UEI6</accession>
<evidence type="ECO:0000313" key="10">
    <source>
        <dbReference type="EMBL" id="CAI6332848.1"/>
    </source>
</evidence>
<comment type="subcellular location">
    <subcellularLocation>
        <location evidence="1">Membrane</location>
        <topology evidence="1">Single-pass type IV membrane protein</topology>
    </subcellularLocation>
</comment>
<dbReference type="EMBL" id="CAOQHR010000003">
    <property type="protein sequence ID" value="CAI6332848.1"/>
    <property type="molecule type" value="Genomic_DNA"/>
</dbReference>
<dbReference type="PROSITE" id="PS50192">
    <property type="entry name" value="T_SNARE"/>
    <property type="match status" value="1"/>
</dbReference>
<protein>
    <recommendedName>
        <fullName evidence="9">t-SNARE coiled-coil homology domain-containing protein</fullName>
    </recommendedName>
</protein>
<dbReference type="Gene3D" id="1.20.58.70">
    <property type="match status" value="1"/>
</dbReference>
<evidence type="ECO:0000256" key="8">
    <source>
        <dbReference type="SAM" id="Phobius"/>
    </source>
</evidence>
<dbReference type="Proteomes" id="UP001152607">
    <property type="component" value="Unassembled WGS sequence"/>
</dbReference>
<dbReference type="GO" id="GO:0000149">
    <property type="term" value="F:SNARE binding"/>
    <property type="evidence" value="ECO:0007669"/>
    <property type="project" value="TreeGrafter"/>
</dbReference>
<feature type="coiled-coil region" evidence="6">
    <location>
        <begin position="166"/>
        <end position="227"/>
    </location>
</feature>
<dbReference type="SUPFAM" id="SSF47661">
    <property type="entry name" value="t-snare proteins"/>
    <property type="match status" value="1"/>
</dbReference>
<evidence type="ECO:0000256" key="1">
    <source>
        <dbReference type="ARBA" id="ARBA00004211"/>
    </source>
</evidence>
<feature type="compositionally biased region" description="Polar residues" evidence="7">
    <location>
        <begin position="81"/>
        <end position="91"/>
    </location>
</feature>
<evidence type="ECO:0000256" key="5">
    <source>
        <dbReference type="ARBA" id="ARBA00023136"/>
    </source>
</evidence>
<feature type="compositionally biased region" description="Polar residues" evidence="7">
    <location>
        <begin position="56"/>
        <end position="67"/>
    </location>
</feature>
<gene>
    <name evidence="10" type="ORF">PDIGIT_LOCUS5880</name>
</gene>
<dbReference type="AlphaFoldDB" id="A0A9W4UEI6"/>
<dbReference type="InterPro" id="IPR006011">
    <property type="entry name" value="Syntaxin_N"/>
</dbReference>
<keyword evidence="6" id="KW-0175">Coiled coil</keyword>
<dbReference type="GO" id="GO:0006906">
    <property type="term" value="P:vesicle fusion"/>
    <property type="evidence" value="ECO:0007669"/>
    <property type="project" value="TreeGrafter"/>
</dbReference>
<dbReference type="CDD" id="cd15849">
    <property type="entry name" value="SNARE_Sso1"/>
    <property type="match status" value="1"/>
</dbReference>
<proteinExistence type="inferred from homology"/>
<dbReference type="PANTHER" id="PTHR19957">
    <property type="entry name" value="SYNTAXIN"/>
    <property type="match status" value="1"/>
</dbReference>
<feature type="transmembrane region" description="Helical" evidence="8">
    <location>
        <begin position="345"/>
        <end position="368"/>
    </location>
</feature>
<name>A0A9W4UEI6_9PLEO</name>
<evidence type="ECO:0000256" key="4">
    <source>
        <dbReference type="ARBA" id="ARBA00022989"/>
    </source>
</evidence>
<dbReference type="GO" id="GO:0048278">
    <property type="term" value="P:vesicle docking"/>
    <property type="evidence" value="ECO:0007669"/>
    <property type="project" value="TreeGrafter"/>
</dbReference>
<evidence type="ECO:0000256" key="3">
    <source>
        <dbReference type="ARBA" id="ARBA00022692"/>
    </source>
</evidence>
<dbReference type="PANTHER" id="PTHR19957:SF307">
    <property type="entry name" value="PROTEIN SSO1-RELATED"/>
    <property type="match status" value="1"/>
</dbReference>
<dbReference type="InterPro" id="IPR010989">
    <property type="entry name" value="SNARE"/>
</dbReference>
<dbReference type="InterPro" id="IPR000727">
    <property type="entry name" value="T_SNARE_dom"/>
</dbReference>
<dbReference type="GO" id="GO:0005886">
    <property type="term" value="C:plasma membrane"/>
    <property type="evidence" value="ECO:0007669"/>
    <property type="project" value="TreeGrafter"/>
</dbReference>
<feature type="compositionally biased region" description="Pro residues" evidence="7">
    <location>
        <begin position="98"/>
        <end position="108"/>
    </location>
</feature>
<organism evidence="10 11">
    <name type="scientific">Periconia digitata</name>
    <dbReference type="NCBI Taxonomy" id="1303443"/>
    <lineage>
        <taxon>Eukaryota</taxon>
        <taxon>Fungi</taxon>
        <taxon>Dikarya</taxon>
        <taxon>Ascomycota</taxon>
        <taxon>Pezizomycotina</taxon>
        <taxon>Dothideomycetes</taxon>
        <taxon>Pleosporomycetidae</taxon>
        <taxon>Pleosporales</taxon>
        <taxon>Massarineae</taxon>
        <taxon>Periconiaceae</taxon>
        <taxon>Periconia</taxon>
    </lineage>
</organism>
<dbReference type="GO" id="GO:0031201">
    <property type="term" value="C:SNARE complex"/>
    <property type="evidence" value="ECO:0007669"/>
    <property type="project" value="TreeGrafter"/>
</dbReference>
<keyword evidence="5 8" id="KW-0472">Membrane</keyword>
<dbReference type="GO" id="GO:0006886">
    <property type="term" value="P:intracellular protein transport"/>
    <property type="evidence" value="ECO:0007669"/>
    <property type="project" value="TreeGrafter"/>
</dbReference>
<keyword evidence="4 8" id="KW-1133">Transmembrane helix</keyword>
<evidence type="ECO:0000259" key="9">
    <source>
        <dbReference type="PROSITE" id="PS50192"/>
    </source>
</evidence>
<dbReference type="GO" id="GO:0012505">
    <property type="term" value="C:endomembrane system"/>
    <property type="evidence" value="ECO:0007669"/>
    <property type="project" value="TreeGrafter"/>
</dbReference>
<feature type="compositionally biased region" description="Low complexity" evidence="7">
    <location>
        <begin position="68"/>
        <end position="80"/>
    </location>
</feature>
<dbReference type="Pfam" id="PF00804">
    <property type="entry name" value="Syntaxin"/>
    <property type="match status" value="1"/>
</dbReference>
<keyword evidence="3 8" id="KW-0812">Transmembrane</keyword>
<dbReference type="SMART" id="SM00503">
    <property type="entry name" value="SynN"/>
    <property type="match status" value="1"/>
</dbReference>
<keyword evidence="11" id="KW-1185">Reference proteome</keyword>
<dbReference type="GO" id="GO:0006887">
    <property type="term" value="P:exocytosis"/>
    <property type="evidence" value="ECO:0007669"/>
    <property type="project" value="TreeGrafter"/>
</dbReference>
<feature type="region of interest" description="Disordered" evidence="7">
    <location>
        <begin position="1"/>
        <end position="110"/>
    </location>
</feature>
<dbReference type="OrthoDB" id="10255013at2759"/>
<dbReference type="GO" id="GO:0005484">
    <property type="term" value="F:SNAP receptor activity"/>
    <property type="evidence" value="ECO:0007669"/>
    <property type="project" value="TreeGrafter"/>
</dbReference>
<evidence type="ECO:0000256" key="6">
    <source>
        <dbReference type="SAM" id="Coils"/>
    </source>
</evidence>
<comment type="similarity">
    <text evidence="2">Belongs to the syntaxin family.</text>
</comment>
<feature type="domain" description="T-SNARE coiled-coil homology" evidence="9">
    <location>
        <begin position="271"/>
        <end position="333"/>
    </location>
</feature>
<comment type="caution">
    <text evidence="10">The sequence shown here is derived from an EMBL/GenBank/DDBJ whole genome shotgun (WGS) entry which is preliminary data.</text>
</comment>
<evidence type="ECO:0000256" key="2">
    <source>
        <dbReference type="ARBA" id="ARBA00009063"/>
    </source>
</evidence>
<reference evidence="10" key="1">
    <citation type="submission" date="2023-01" db="EMBL/GenBank/DDBJ databases">
        <authorList>
            <person name="Van Ghelder C."/>
            <person name="Rancurel C."/>
        </authorList>
    </citation>
    <scope>NUCLEOTIDE SEQUENCE</scope>
    <source>
        <strain evidence="10">CNCM I-4278</strain>
    </source>
</reference>
<feature type="compositionally biased region" description="Low complexity" evidence="7">
    <location>
        <begin position="38"/>
        <end position="49"/>
    </location>
</feature>
<sequence length="380" mass="42125">MSHGRDYQQYSGNPYGQEEATTGGYGQSNPYGGTGAQYNNSTNNSNPYTGGTGNYSASSNPYGDNSYNNNAQLQPPAQLAHQTSNYSEVSDYSQEPAYQPPPQQPPAQPLSQQDFLARIDGTKRRINQLSNSIQDIANVHQRLLSSPESTSSSQLESLVTDTQVRNTQIKDEIKFLEKDAARADASGPSSFKRTQVESLKRTFKTQLEDFQREEADYSKRYRDALARQYLIVNPDATQAEVDEAANADWGNEGIFQQALKTNRSAQGASVLGAVRARHNDIQRIEKTLGELALLFTQLNEQVVYQEPQVQQAEQQTEQVTTDATNANKQLDEGIKSARRARKLKWWTLFVVVLIICIIALVVGLYFGLRNRNNGNGNGGA</sequence>
<evidence type="ECO:0000256" key="7">
    <source>
        <dbReference type="SAM" id="MobiDB-lite"/>
    </source>
</evidence>
<evidence type="ECO:0000313" key="11">
    <source>
        <dbReference type="Proteomes" id="UP001152607"/>
    </source>
</evidence>
<dbReference type="Pfam" id="PF05739">
    <property type="entry name" value="SNARE"/>
    <property type="match status" value="1"/>
</dbReference>
<dbReference type="InterPro" id="IPR045242">
    <property type="entry name" value="Syntaxin"/>
</dbReference>